<dbReference type="OrthoDB" id="113310at2759"/>
<dbReference type="AlphaFoldDB" id="A0A225WVQ8"/>
<comment type="caution">
    <text evidence="1">The sequence shown here is derived from an EMBL/GenBank/DDBJ whole genome shotgun (WGS) entry which is preliminary data.</text>
</comment>
<evidence type="ECO:0000313" key="2">
    <source>
        <dbReference type="Proteomes" id="UP000198211"/>
    </source>
</evidence>
<accession>A0A225WVQ8</accession>
<name>A0A225WVQ8_9STRA</name>
<evidence type="ECO:0000313" key="1">
    <source>
        <dbReference type="EMBL" id="OWZ21178.1"/>
    </source>
</evidence>
<sequence length="93" mass="10707">MADDDFRLHFRMPRLYFHAVCREIARSPDFLSVGGHTSESLLAKRLVGALMGLRSDVICWPELRDRREIAERIKQVSKLPNCIDLIDGIELLL</sequence>
<protein>
    <submittedName>
        <fullName evidence="1">Uncharacterized protein</fullName>
    </submittedName>
</protein>
<gene>
    <name evidence="1" type="ORF">PHMEG_0004295</name>
</gene>
<keyword evidence="2" id="KW-1185">Reference proteome</keyword>
<dbReference type="EMBL" id="NBNE01000249">
    <property type="protein sequence ID" value="OWZ21178.1"/>
    <property type="molecule type" value="Genomic_DNA"/>
</dbReference>
<reference evidence="2" key="1">
    <citation type="submission" date="2017-03" db="EMBL/GenBank/DDBJ databases">
        <title>Phytopthora megakarya and P. palmivora, two closely related causual agents of cacao black pod achieved similar genome size and gene model numbers by different mechanisms.</title>
        <authorList>
            <person name="Ali S."/>
            <person name="Shao J."/>
            <person name="Larry D.J."/>
            <person name="Kronmiller B."/>
            <person name="Shen D."/>
            <person name="Strem M.D."/>
            <person name="Melnick R.L."/>
            <person name="Guiltinan M.J."/>
            <person name="Tyler B.M."/>
            <person name="Meinhardt L.W."/>
            <person name="Bailey B.A."/>
        </authorList>
    </citation>
    <scope>NUCLEOTIDE SEQUENCE [LARGE SCALE GENOMIC DNA]</scope>
    <source>
        <strain evidence="2">zdho120</strain>
    </source>
</reference>
<organism evidence="1 2">
    <name type="scientific">Phytophthora megakarya</name>
    <dbReference type="NCBI Taxonomy" id="4795"/>
    <lineage>
        <taxon>Eukaryota</taxon>
        <taxon>Sar</taxon>
        <taxon>Stramenopiles</taxon>
        <taxon>Oomycota</taxon>
        <taxon>Peronosporomycetes</taxon>
        <taxon>Peronosporales</taxon>
        <taxon>Peronosporaceae</taxon>
        <taxon>Phytophthora</taxon>
    </lineage>
</organism>
<proteinExistence type="predicted"/>
<dbReference type="Proteomes" id="UP000198211">
    <property type="component" value="Unassembled WGS sequence"/>
</dbReference>